<reference evidence="2" key="2">
    <citation type="submission" date="2025-09" db="UniProtKB">
        <authorList>
            <consortium name="Ensembl"/>
        </authorList>
    </citation>
    <scope>IDENTIFICATION</scope>
</reference>
<dbReference type="Proteomes" id="UP000694567">
    <property type="component" value="Unplaced"/>
</dbReference>
<evidence type="ECO:0008006" key="4">
    <source>
        <dbReference type="Google" id="ProtNLM"/>
    </source>
</evidence>
<evidence type="ECO:0000313" key="3">
    <source>
        <dbReference type="Proteomes" id="UP000694567"/>
    </source>
</evidence>
<proteinExistence type="predicted"/>
<feature type="signal peptide" evidence="1">
    <location>
        <begin position="1"/>
        <end position="18"/>
    </location>
</feature>
<keyword evidence="3" id="KW-1185">Reference proteome</keyword>
<organism evidence="2 3">
    <name type="scientific">Bubo bubo</name>
    <name type="common">Eurasian eagle-owl</name>
    <name type="synonym">Strix bubo</name>
    <dbReference type="NCBI Taxonomy" id="30461"/>
    <lineage>
        <taxon>Eukaryota</taxon>
        <taxon>Metazoa</taxon>
        <taxon>Chordata</taxon>
        <taxon>Craniata</taxon>
        <taxon>Vertebrata</taxon>
        <taxon>Euteleostomi</taxon>
        <taxon>Archelosauria</taxon>
        <taxon>Archosauria</taxon>
        <taxon>Dinosauria</taxon>
        <taxon>Saurischia</taxon>
        <taxon>Theropoda</taxon>
        <taxon>Coelurosauria</taxon>
        <taxon>Aves</taxon>
        <taxon>Neognathae</taxon>
        <taxon>Neoaves</taxon>
        <taxon>Telluraves</taxon>
        <taxon>Strigiformes</taxon>
        <taxon>Strigidae</taxon>
        <taxon>Bubo</taxon>
    </lineage>
</organism>
<protein>
    <recommendedName>
        <fullName evidence="4">Secreted protein</fullName>
    </recommendedName>
</protein>
<evidence type="ECO:0000256" key="1">
    <source>
        <dbReference type="SAM" id="SignalP"/>
    </source>
</evidence>
<accession>A0A8C0FSB7</accession>
<evidence type="ECO:0000313" key="2">
    <source>
        <dbReference type="Ensembl" id="ENSBOBP00000023584.1"/>
    </source>
</evidence>
<dbReference type="AlphaFoldDB" id="A0A8C0FSB7"/>
<sequence>MVAIYGGIATILLLLVSSRTLPLTATGNSSRQETLRLYSPQYQLPVCSNLHLLNFPSQRLCLYIYPYPMDFSYTNLPSHVLSPSELLASTGSIRRERRGR</sequence>
<reference evidence="2" key="1">
    <citation type="submission" date="2025-08" db="UniProtKB">
        <authorList>
            <consortium name="Ensembl"/>
        </authorList>
    </citation>
    <scope>IDENTIFICATION</scope>
</reference>
<dbReference type="Ensembl" id="ENSBOBT00000024100.1">
    <property type="protein sequence ID" value="ENSBOBP00000023584.1"/>
    <property type="gene ID" value="ENSBOBG00000014116.1"/>
</dbReference>
<keyword evidence="1" id="KW-0732">Signal</keyword>
<feature type="chain" id="PRO_5034098796" description="Secreted protein" evidence="1">
    <location>
        <begin position="19"/>
        <end position="100"/>
    </location>
</feature>
<name>A0A8C0FSB7_BUBBB</name>